<evidence type="ECO:0000313" key="2">
    <source>
        <dbReference type="Proteomes" id="UP000703269"/>
    </source>
</evidence>
<gene>
    <name evidence="1" type="ORF">PsYK624_169430</name>
</gene>
<organism evidence="1 2">
    <name type="scientific">Phanerochaete sordida</name>
    <dbReference type="NCBI Taxonomy" id="48140"/>
    <lineage>
        <taxon>Eukaryota</taxon>
        <taxon>Fungi</taxon>
        <taxon>Dikarya</taxon>
        <taxon>Basidiomycota</taxon>
        <taxon>Agaricomycotina</taxon>
        <taxon>Agaricomycetes</taxon>
        <taxon>Polyporales</taxon>
        <taxon>Phanerochaetaceae</taxon>
        <taxon>Phanerochaete</taxon>
    </lineage>
</organism>
<evidence type="ECO:0000313" key="1">
    <source>
        <dbReference type="EMBL" id="GJF00647.1"/>
    </source>
</evidence>
<sequence>MAPWVPRARRAHAHFRTDDFAARCPCPHGRFCVVFLAGTVAGNRFRNMHKNRLPVSDRNNTRIRFGNISCDSCPVPVRNSVNVSIDVPVRNG</sequence>
<accession>A0A9P3LMK1</accession>
<dbReference type="EMBL" id="BPQB01000178">
    <property type="protein sequence ID" value="GJF00647.1"/>
    <property type="molecule type" value="Genomic_DNA"/>
</dbReference>
<keyword evidence="2" id="KW-1185">Reference proteome</keyword>
<protein>
    <submittedName>
        <fullName evidence="1">Uncharacterized protein</fullName>
    </submittedName>
</protein>
<dbReference type="AlphaFoldDB" id="A0A9P3LMK1"/>
<reference evidence="1 2" key="1">
    <citation type="submission" date="2021-08" db="EMBL/GenBank/DDBJ databases">
        <title>Draft Genome Sequence of Phanerochaete sordida strain YK-624.</title>
        <authorList>
            <person name="Mori T."/>
            <person name="Dohra H."/>
            <person name="Suzuki T."/>
            <person name="Kawagishi H."/>
            <person name="Hirai H."/>
        </authorList>
    </citation>
    <scope>NUCLEOTIDE SEQUENCE [LARGE SCALE GENOMIC DNA]</scope>
    <source>
        <strain evidence="1 2">YK-624</strain>
    </source>
</reference>
<dbReference type="Proteomes" id="UP000703269">
    <property type="component" value="Unassembled WGS sequence"/>
</dbReference>
<comment type="caution">
    <text evidence="1">The sequence shown here is derived from an EMBL/GenBank/DDBJ whole genome shotgun (WGS) entry which is preliminary data.</text>
</comment>
<name>A0A9P3LMK1_9APHY</name>
<proteinExistence type="predicted"/>